<dbReference type="KEGG" id="uam:UABAM_01531"/>
<keyword evidence="1" id="KW-0732">Signal</keyword>
<accession>A0A5S9ILD2</accession>
<sequence length="303" mass="33383">MKKVATFSLVFILMLSTFICAQEDVSSEIVYNRGDISVDAGIDYVTKYFFRGLLVEDDGYIIQPYAQINFHIVSGCDVEVTAFGGVWASLQGEDVTNQVGDDPEALNELRIIGGLEFDLYDLLIVTGRYTIYTFPNQSDTGINQDRLEDRHEVSLEVRINDGPLLGLGNFSINPWGLLALELEDGNPNVDNEGDESFFALFGIEPTIAIEIDKGANLLISLPVTVAHALANDTYVDAGGDARSYGFTSVGIKANVPLVFIPKRFGQWRFVAGLDAYFLGEAAEDTNDDEEFDLVANFGIHMNY</sequence>
<evidence type="ECO:0000313" key="2">
    <source>
        <dbReference type="EMBL" id="BBM83180.1"/>
    </source>
</evidence>
<feature type="chain" id="PRO_5024800061" description="Transporter" evidence="1">
    <location>
        <begin position="22"/>
        <end position="303"/>
    </location>
</feature>
<reference evidence="2 3" key="1">
    <citation type="submission" date="2019-08" db="EMBL/GenBank/DDBJ databases">
        <title>Complete genome sequence of Candidatus Uab amorphum.</title>
        <authorList>
            <person name="Shiratori T."/>
            <person name="Suzuki S."/>
            <person name="Kakizawa Y."/>
            <person name="Ishida K."/>
        </authorList>
    </citation>
    <scope>NUCLEOTIDE SEQUENCE [LARGE SCALE GENOMIC DNA]</scope>
    <source>
        <strain evidence="2 3">SRT547</strain>
    </source>
</reference>
<gene>
    <name evidence="2" type="ORF">UABAM_01531</name>
</gene>
<protein>
    <recommendedName>
        <fullName evidence="4">Transporter</fullName>
    </recommendedName>
</protein>
<feature type="signal peptide" evidence="1">
    <location>
        <begin position="1"/>
        <end position="21"/>
    </location>
</feature>
<dbReference type="Proteomes" id="UP000326354">
    <property type="component" value="Chromosome"/>
</dbReference>
<evidence type="ECO:0008006" key="4">
    <source>
        <dbReference type="Google" id="ProtNLM"/>
    </source>
</evidence>
<proteinExistence type="predicted"/>
<keyword evidence="3" id="KW-1185">Reference proteome</keyword>
<evidence type="ECO:0000256" key="1">
    <source>
        <dbReference type="SAM" id="SignalP"/>
    </source>
</evidence>
<organism evidence="2 3">
    <name type="scientific">Uabimicrobium amorphum</name>
    <dbReference type="NCBI Taxonomy" id="2596890"/>
    <lineage>
        <taxon>Bacteria</taxon>
        <taxon>Pseudomonadati</taxon>
        <taxon>Planctomycetota</taxon>
        <taxon>Candidatus Uabimicrobiia</taxon>
        <taxon>Candidatus Uabimicrobiales</taxon>
        <taxon>Candidatus Uabimicrobiaceae</taxon>
        <taxon>Candidatus Uabimicrobium</taxon>
    </lineage>
</organism>
<dbReference type="EMBL" id="AP019860">
    <property type="protein sequence ID" value="BBM83180.1"/>
    <property type="molecule type" value="Genomic_DNA"/>
</dbReference>
<dbReference type="OrthoDB" id="284298at2"/>
<evidence type="ECO:0000313" key="3">
    <source>
        <dbReference type="Proteomes" id="UP000326354"/>
    </source>
</evidence>
<name>A0A5S9ILD2_UABAM</name>
<dbReference type="RefSeq" id="WP_151967392.1">
    <property type="nucleotide sequence ID" value="NZ_AP019860.1"/>
</dbReference>
<dbReference type="AlphaFoldDB" id="A0A5S9ILD2"/>